<dbReference type="Proteomes" id="UP000095280">
    <property type="component" value="Unplaced"/>
</dbReference>
<organism evidence="2 3">
    <name type="scientific">Macrostomum lignano</name>
    <dbReference type="NCBI Taxonomy" id="282301"/>
    <lineage>
        <taxon>Eukaryota</taxon>
        <taxon>Metazoa</taxon>
        <taxon>Spiralia</taxon>
        <taxon>Lophotrochozoa</taxon>
        <taxon>Platyhelminthes</taxon>
        <taxon>Rhabditophora</taxon>
        <taxon>Macrostomorpha</taxon>
        <taxon>Macrostomida</taxon>
        <taxon>Macrostomidae</taxon>
        <taxon>Macrostomum</taxon>
    </lineage>
</organism>
<reference evidence="3" key="1">
    <citation type="submission" date="2016-11" db="UniProtKB">
        <authorList>
            <consortium name="WormBaseParasite"/>
        </authorList>
    </citation>
    <scope>IDENTIFICATION</scope>
</reference>
<evidence type="ECO:0000313" key="2">
    <source>
        <dbReference type="Proteomes" id="UP000095280"/>
    </source>
</evidence>
<feature type="compositionally biased region" description="Basic and acidic residues" evidence="1">
    <location>
        <begin position="45"/>
        <end position="54"/>
    </location>
</feature>
<feature type="compositionally biased region" description="Gly residues" evidence="1">
    <location>
        <begin position="70"/>
        <end position="80"/>
    </location>
</feature>
<evidence type="ECO:0000313" key="3">
    <source>
        <dbReference type="WBParaSite" id="maker-uti_cns_0001868-snap-gene-0.1-mRNA-1"/>
    </source>
</evidence>
<keyword evidence="2" id="KW-1185">Reference proteome</keyword>
<name>A0A1I8GFP0_9PLAT</name>
<evidence type="ECO:0000256" key="1">
    <source>
        <dbReference type="SAM" id="MobiDB-lite"/>
    </source>
</evidence>
<feature type="compositionally biased region" description="Basic residues" evidence="1">
    <location>
        <begin position="30"/>
        <end position="44"/>
    </location>
</feature>
<dbReference type="WBParaSite" id="maker-uti_cns_0001868-snap-gene-0.1-mRNA-1">
    <property type="protein sequence ID" value="maker-uti_cns_0001868-snap-gene-0.1-mRNA-1"/>
    <property type="gene ID" value="maker-uti_cns_0001868-snap-gene-0.1"/>
</dbReference>
<sequence>MSVVKFSPSRVLRQSRHHHRPSTGGTGHRMSPHRHPRQRRVWPARRRDDSDHGCRGRPGGQAGWRFGWTGSKGGSYTGTK</sequence>
<protein>
    <submittedName>
        <fullName evidence="3">Uncharacterized protein</fullName>
    </submittedName>
</protein>
<proteinExistence type="predicted"/>
<accession>A0A1I8GFP0</accession>
<dbReference type="AlphaFoldDB" id="A0A1I8GFP0"/>
<feature type="region of interest" description="Disordered" evidence="1">
    <location>
        <begin position="1"/>
        <end position="80"/>
    </location>
</feature>